<feature type="transmembrane region" description="Helical" evidence="8">
    <location>
        <begin position="230"/>
        <end position="249"/>
    </location>
</feature>
<proteinExistence type="inferred from homology"/>
<evidence type="ECO:0000256" key="3">
    <source>
        <dbReference type="ARBA" id="ARBA00022448"/>
    </source>
</evidence>
<dbReference type="GeneID" id="75066754"/>
<reference evidence="9 10" key="1">
    <citation type="journal article" date="2016" name="BMC Genomics">
        <title>Consensus pan-genome assembly of the specialised wine bacterium Oenococcus oeni.</title>
        <authorList>
            <person name="Sternes P.R."/>
            <person name="Borneman A.R."/>
        </authorList>
    </citation>
    <scope>NUCLEOTIDE SEQUENCE [LARGE SCALE GENOMIC DNA]</scope>
    <source>
        <strain evidence="9 10">AWRIB661</strain>
    </source>
</reference>
<comment type="caution">
    <text evidence="9">The sequence shown here is derived from an EMBL/GenBank/DDBJ whole genome shotgun (WGS) entry which is preliminary data.</text>
</comment>
<comment type="subcellular location">
    <subcellularLocation>
        <location evidence="1 8">Cell membrane</location>
        <topology evidence="1 8">Multi-pass membrane protein</topology>
    </subcellularLocation>
</comment>
<dbReference type="AlphaFoldDB" id="A0A483B8H9"/>
<feature type="transmembrane region" description="Helical" evidence="8">
    <location>
        <begin position="7"/>
        <end position="31"/>
    </location>
</feature>
<dbReference type="InterPro" id="IPR002781">
    <property type="entry name" value="TM_pro_TauE-like"/>
</dbReference>
<comment type="similarity">
    <text evidence="2 8">Belongs to the 4-toluene sulfonate uptake permease (TSUP) (TC 2.A.102) family.</text>
</comment>
<feature type="transmembrane region" description="Helical" evidence="8">
    <location>
        <begin position="100"/>
        <end position="118"/>
    </location>
</feature>
<keyword evidence="7 8" id="KW-0472">Membrane</keyword>
<evidence type="ECO:0000313" key="10">
    <source>
        <dbReference type="Proteomes" id="UP000181728"/>
    </source>
</evidence>
<dbReference type="OMA" id="MQIYLPI"/>
<keyword evidence="5 8" id="KW-0812">Transmembrane</keyword>
<feature type="transmembrane region" description="Helical" evidence="8">
    <location>
        <begin position="162"/>
        <end position="184"/>
    </location>
</feature>
<evidence type="ECO:0000313" key="9">
    <source>
        <dbReference type="EMBL" id="OIM20371.1"/>
    </source>
</evidence>
<feature type="transmembrane region" description="Helical" evidence="8">
    <location>
        <begin position="73"/>
        <end position="94"/>
    </location>
</feature>
<keyword evidence="4 8" id="KW-1003">Cell membrane</keyword>
<dbReference type="InterPro" id="IPR052017">
    <property type="entry name" value="TSUP"/>
</dbReference>
<dbReference type="PANTHER" id="PTHR30269:SF23">
    <property type="entry name" value="MEMBRANE TRANSPORTER PROTEIN YDHB-RELATED"/>
    <property type="match status" value="1"/>
</dbReference>
<dbReference type="PANTHER" id="PTHR30269">
    <property type="entry name" value="TRANSMEMBRANE PROTEIN YFCA"/>
    <property type="match status" value="1"/>
</dbReference>
<evidence type="ECO:0000256" key="1">
    <source>
        <dbReference type="ARBA" id="ARBA00004651"/>
    </source>
</evidence>
<feature type="transmembrane region" description="Helical" evidence="8">
    <location>
        <begin position="43"/>
        <end position="66"/>
    </location>
</feature>
<name>A0A483B8H9_OENOE</name>
<dbReference type="GO" id="GO:0005886">
    <property type="term" value="C:plasma membrane"/>
    <property type="evidence" value="ECO:0007669"/>
    <property type="project" value="UniProtKB-SubCell"/>
</dbReference>
<dbReference type="EMBL" id="MLOK01000061">
    <property type="protein sequence ID" value="OIM20371.1"/>
    <property type="molecule type" value="Genomic_DNA"/>
</dbReference>
<evidence type="ECO:0000256" key="7">
    <source>
        <dbReference type="ARBA" id="ARBA00023136"/>
    </source>
</evidence>
<sequence>MSFTLLIVYISIGILAGVFGAVLGLGGGMIVTPILVLGFNLPIHYAIAASIIAVIGTSSGASVAYLKDDLLNIRVAMFLEIFTTIGALIGAVLVGIFKASWLNAFFGFLLLYQGFAMWQKMHSKKADTLALKDDTAARKLNLDSSYYDKLQGKEVTYHIQKVPFGALIMFGAGFASGLLGIGSGTFKVFAMDTVMQMPLKPSSATSNFMMGVTAAASALIYFFNGTIQPLIVAPIAIGIIFGSTLGSKVMPYLPNKLLRGIFIPVVVLAGVQLVIKALGINLY</sequence>
<feature type="transmembrane region" description="Helical" evidence="8">
    <location>
        <begin position="261"/>
        <end position="282"/>
    </location>
</feature>
<feature type="transmembrane region" description="Helical" evidence="8">
    <location>
        <begin position="204"/>
        <end position="223"/>
    </location>
</feature>
<dbReference type="Proteomes" id="UP000181728">
    <property type="component" value="Unassembled WGS sequence"/>
</dbReference>
<keyword evidence="3" id="KW-0813">Transport</keyword>
<keyword evidence="6 8" id="KW-1133">Transmembrane helix</keyword>
<gene>
    <name evidence="9" type="ORF">ATX59_09280</name>
</gene>
<protein>
    <recommendedName>
        <fullName evidence="8">Probable membrane transporter protein</fullName>
    </recommendedName>
</protein>
<evidence type="ECO:0000256" key="5">
    <source>
        <dbReference type="ARBA" id="ARBA00022692"/>
    </source>
</evidence>
<evidence type="ECO:0000256" key="6">
    <source>
        <dbReference type="ARBA" id="ARBA00022989"/>
    </source>
</evidence>
<evidence type="ECO:0000256" key="4">
    <source>
        <dbReference type="ARBA" id="ARBA00022475"/>
    </source>
</evidence>
<dbReference type="Pfam" id="PF01925">
    <property type="entry name" value="TauE"/>
    <property type="match status" value="1"/>
</dbReference>
<organism evidence="9 10">
    <name type="scientific">Oenococcus oeni</name>
    <name type="common">Leuconostoc oenos</name>
    <dbReference type="NCBI Taxonomy" id="1247"/>
    <lineage>
        <taxon>Bacteria</taxon>
        <taxon>Bacillati</taxon>
        <taxon>Bacillota</taxon>
        <taxon>Bacilli</taxon>
        <taxon>Lactobacillales</taxon>
        <taxon>Lactobacillaceae</taxon>
        <taxon>Oenococcus</taxon>
    </lineage>
</organism>
<evidence type="ECO:0000256" key="8">
    <source>
        <dbReference type="RuleBase" id="RU363041"/>
    </source>
</evidence>
<dbReference type="RefSeq" id="WP_002819690.1">
    <property type="nucleotide sequence ID" value="NZ_CP027431.1"/>
</dbReference>
<evidence type="ECO:0000256" key="2">
    <source>
        <dbReference type="ARBA" id="ARBA00009142"/>
    </source>
</evidence>
<accession>A0A483B8H9</accession>